<name>A0ABV2EYC0_9BACL</name>
<gene>
    <name evidence="1" type="ORF">ABID47_001119</name>
</gene>
<sequence>MKTNMRVPDSWSHHFLEPPKLTGTLFWLHGTESPEELRKTFDLAVGSGIGELTLESRPHWDYLGPKWWSDLKLILGWCREAGVSAYLFDEKWYPSGVAGNTIQKLDPAFRRSSIRLQYIRYRGPLNRVSLMPPWTHRSRSVVINVYAYPMSEGVIGYEQGVDLTERLHRPDSPHMHGIVHGIHWDVPSGEWIVCFVIEDKTDNYIDPLHPGAVQAFIDRVYESSKREVGVYFGNPVRGFFFDEPAYFNLEQEIPWGYELRRRFIEAKGYDPIRFLPALWLKGESKGSECFIYDYYDFLNKAYADTYCRPIHEWCRNHGLKYIGHWYEHEASPNHGERYMFHERTTEGPGDFFEVSRFADEGGIDVVCNQIIPGHRNRDYWGLPKLASSAAHVYGLKDDLAMSETFGAYGWHLGLRMMKWLTDWQAVRGVNHFILHAFNPKWPDLDCPPYFYDGGLNPQWPYFPAYIQYVNRLSYFFREGRHVASLLLLYPGALGNAGESTPIEDVQQVLQENQYDYDLVPQEELLLSRIAGGRLEIRSESYAAVVVPGTEAVTEVLLHKLHEMVQSGVPVMFVNRRPTGVLKRKQEAMPRSPFLSGPGMHLASDPSDLPELLRHSGISAQLPFEGSGRENLRILHRIRENQSLWMVSNEDVETAVDGWIRLPGEPDVNALHAWEPLTGERWHLRSRISPDTAHEREFHLRIPPYRSLILIPTVLDVQEEVQGPVPAAYIRGGQQSGVIDIDSGQIHFDWQGEARRGLPSWLRLDPSYSGTLAYTWTMDIPPSELEALNRVILDLGHVEEIAEVEVNGTSAGFSFVPPYRFDVMPWLAPGLNRFKVCVTNVVSNLMSKAEELEDAGPDWKERREQFSIPEDGGLLGPVRLEFHHTIGSERNGYRQ</sequence>
<accession>A0ABV2EYC0</accession>
<dbReference type="RefSeq" id="WP_354495213.1">
    <property type="nucleotide sequence ID" value="NZ_JBEPLV010000001.1"/>
</dbReference>
<comment type="caution">
    <text evidence="1">The sequence shown here is derived from an EMBL/GenBank/DDBJ whole genome shotgun (WGS) entry which is preliminary data.</text>
</comment>
<dbReference type="Gene3D" id="2.60.120.260">
    <property type="entry name" value="Galactose-binding domain-like"/>
    <property type="match status" value="1"/>
</dbReference>
<evidence type="ECO:0008006" key="3">
    <source>
        <dbReference type="Google" id="ProtNLM"/>
    </source>
</evidence>
<dbReference type="NCBIfam" id="NF045579">
    <property type="entry name" value="rhamnoside_JR"/>
    <property type="match status" value="1"/>
</dbReference>
<dbReference type="PANTHER" id="PTHR36848:SF2">
    <property type="entry name" value="SECRETED PROTEIN"/>
    <property type="match status" value="1"/>
</dbReference>
<evidence type="ECO:0000313" key="2">
    <source>
        <dbReference type="Proteomes" id="UP001549098"/>
    </source>
</evidence>
<evidence type="ECO:0000313" key="1">
    <source>
        <dbReference type="EMBL" id="MET3544525.1"/>
    </source>
</evidence>
<keyword evidence="2" id="KW-1185">Reference proteome</keyword>
<dbReference type="InterPro" id="IPR053161">
    <property type="entry name" value="Ulvan_degrading_GH"/>
</dbReference>
<dbReference type="Pfam" id="PF17132">
    <property type="entry name" value="Glyco_hydro_106"/>
    <property type="match status" value="1"/>
</dbReference>
<dbReference type="PANTHER" id="PTHR36848">
    <property type="entry name" value="DNA-BINDING PROTEIN (PUTATIVE SECRETED PROTEIN)-RELATED"/>
    <property type="match status" value="1"/>
</dbReference>
<dbReference type="InterPro" id="IPR008979">
    <property type="entry name" value="Galactose-bd-like_sf"/>
</dbReference>
<dbReference type="EMBL" id="JBEPLV010000001">
    <property type="protein sequence ID" value="MET3544525.1"/>
    <property type="molecule type" value="Genomic_DNA"/>
</dbReference>
<dbReference type="SUPFAM" id="SSF49785">
    <property type="entry name" value="Galactose-binding domain-like"/>
    <property type="match status" value="1"/>
</dbReference>
<dbReference type="Proteomes" id="UP001549098">
    <property type="component" value="Unassembled WGS sequence"/>
</dbReference>
<reference evidence="1 2" key="1">
    <citation type="submission" date="2024-06" db="EMBL/GenBank/DDBJ databases">
        <title>Genomic Encyclopedia of Type Strains, Phase IV (KMG-IV): sequencing the most valuable type-strain genomes for metagenomic binning, comparative biology and taxonomic classification.</title>
        <authorList>
            <person name="Goeker M."/>
        </authorList>
    </citation>
    <scope>NUCLEOTIDE SEQUENCE [LARGE SCALE GENOMIC DNA]</scope>
    <source>
        <strain evidence="1 2">DSM 17253</strain>
    </source>
</reference>
<organism evidence="1 2">
    <name type="scientific">Paenibacillus favisporus</name>
    <dbReference type="NCBI Taxonomy" id="221028"/>
    <lineage>
        <taxon>Bacteria</taxon>
        <taxon>Bacillati</taxon>
        <taxon>Bacillota</taxon>
        <taxon>Bacilli</taxon>
        <taxon>Bacillales</taxon>
        <taxon>Paenibacillaceae</taxon>
        <taxon>Paenibacillus</taxon>
    </lineage>
</organism>
<proteinExistence type="predicted"/>
<protein>
    <recommendedName>
        <fullName evidence="3">Glycoside hydrolase</fullName>
    </recommendedName>
</protein>